<proteinExistence type="predicted"/>
<feature type="chain" id="PRO_5046279140" description="Outer membrane protein beta-barrel domain-containing protein" evidence="1">
    <location>
        <begin position="19"/>
        <end position="322"/>
    </location>
</feature>
<sequence length="322" mass="36221">MRALFISIFLILTTVCSAQDKSKSAKKILRFSAKIEYQLGYGNSAPDTYLYSAEVNEEGEGKKMSKLFLNLSLSDYWIGNYQVRLYSSDSFVPRYTLSEEEHDHQKTLSALAFFVGKATGFMPAVGISKYKYSLEYAVDDKKVLIFDEQGNELSTGDTFSLYSDILKYSLLWGKDARYDLSAKDFFGSFELSYYQTESKGALEQKSSGYVPKSMNLLTEKFKAAGFTITGGYLTKPINNVFQYRLGCHAELAYGDIKILKVGYFSSLLFGRENSSLKGILTLQGNLLESSSFGPSMIEDNAYNTLSMNQFSYDLLFGLSYSF</sequence>
<gene>
    <name evidence="2" type="ORF">L3049_15710</name>
</gene>
<reference evidence="2 3" key="1">
    <citation type="submission" date="2022-01" db="EMBL/GenBank/DDBJ databases">
        <title>Labilibaculum sp. nov, a marine bacterium isolated from Antarctica.</title>
        <authorList>
            <person name="Dai W."/>
        </authorList>
    </citation>
    <scope>NUCLEOTIDE SEQUENCE [LARGE SCALE GENOMIC DNA]</scope>
    <source>
        <strain evidence="2 3">DW002</strain>
    </source>
</reference>
<comment type="caution">
    <text evidence="2">The sequence shown here is derived from an EMBL/GenBank/DDBJ whole genome shotgun (WGS) entry which is preliminary data.</text>
</comment>
<dbReference type="EMBL" id="JAKJSC010000004">
    <property type="protein sequence ID" value="MDE5419443.1"/>
    <property type="molecule type" value="Genomic_DNA"/>
</dbReference>
<protein>
    <recommendedName>
        <fullName evidence="4">Outer membrane protein beta-barrel domain-containing protein</fullName>
    </recommendedName>
</protein>
<feature type="signal peptide" evidence="1">
    <location>
        <begin position="1"/>
        <end position="18"/>
    </location>
</feature>
<keyword evidence="3" id="KW-1185">Reference proteome</keyword>
<evidence type="ECO:0008006" key="4">
    <source>
        <dbReference type="Google" id="ProtNLM"/>
    </source>
</evidence>
<evidence type="ECO:0000313" key="2">
    <source>
        <dbReference type="EMBL" id="MDE5419443.1"/>
    </source>
</evidence>
<dbReference type="RefSeq" id="WP_275110773.1">
    <property type="nucleotide sequence ID" value="NZ_JAKJSC010000004.1"/>
</dbReference>
<keyword evidence="1" id="KW-0732">Signal</keyword>
<evidence type="ECO:0000256" key="1">
    <source>
        <dbReference type="SAM" id="SignalP"/>
    </source>
</evidence>
<name>A0ABT5VY50_9BACT</name>
<evidence type="ECO:0000313" key="3">
    <source>
        <dbReference type="Proteomes" id="UP001528920"/>
    </source>
</evidence>
<organism evidence="2 3">
    <name type="scientific">Paralabilibaculum antarcticum</name>
    <dbReference type="NCBI Taxonomy" id="2912572"/>
    <lineage>
        <taxon>Bacteria</taxon>
        <taxon>Pseudomonadati</taxon>
        <taxon>Bacteroidota</taxon>
        <taxon>Bacteroidia</taxon>
        <taxon>Marinilabiliales</taxon>
        <taxon>Marinifilaceae</taxon>
        <taxon>Paralabilibaculum</taxon>
    </lineage>
</organism>
<accession>A0ABT5VY50</accession>
<dbReference type="Proteomes" id="UP001528920">
    <property type="component" value="Unassembled WGS sequence"/>
</dbReference>